<feature type="region of interest" description="Disordered" evidence="3">
    <location>
        <begin position="39"/>
        <end position="65"/>
    </location>
</feature>
<feature type="compositionally biased region" description="Polar residues" evidence="3">
    <location>
        <begin position="52"/>
        <end position="62"/>
    </location>
</feature>
<dbReference type="AlphaFoldDB" id="A0AAV6QJJ4"/>
<dbReference type="InterPro" id="IPR001452">
    <property type="entry name" value="SH3_domain"/>
</dbReference>
<dbReference type="GO" id="GO:0003779">
    <property type="term" value="F:actin binding"/>
    <property type="evidence" value="ECO:0007669"/>
    <property type="project" value="TreeGrafter"/>
</dbReference>
<dbReference type="InterPro" id="IPR041418">
    <property type="entry name" value="SAM_3"/>
</dbReference>
<keyword evidence="5" id="KW-0808">Transferase</keyword>
<keyword evidence="6" id="KW-1185">Reference proteome</keyword>
<dbReference type="GO" id="GO:0016301">
    <property type="term" value="F:kinase activity"/>
    <property type="evidence" value="ECO:0007669"/>
    <property type="project" value="UniProtKB-KW"/>
</dbReference>
<evidence type="ECO:0000256" key="1">
    <source>
        <dbReference type="ARBA" id="ARBA00022443"/>
    </source>
</evidence>
<dbReference type="Proteomes" id="UP000693946">
    <property type="component" value="Linkage Group LG4"/>
</dbReference>
<gene>
    <name evidence="5" type="ORF">JOB18_000879</name>
</gene>
<reference evidence="5 6" key="1">
    <citation type="journal article" date="2021" name="Sci. Rep.">
        <title>Chromosome anchoring in Senegalese sole (Solea senegalensis) reveals sex-associated markers and genome rearrangements in flatfish.</title>
        <authorList>
            <person name="Guerrero-Cozar I."/>
            <person name="Gomez-Garrido J."/>
            <person name="Berbel C."/>
            <person name="Martinez-Blanch J.F."/>
            <person name="Alioto T."/>
            <person name="Claros M.G."/>
            <person name="Gagnaire P.A."/>
            <person name="Manchado M."/>
        </authorList>
    </citation>
    <scope>NUCLEOTIDE SEQUENCE [LARGE SCALE GENOMIC DNA]</scope>
    <source>
        <strain evidence="5">Sse05_10M</strain>
    </source>
</reference>
<name>A0AAV6QJJ4_SOLSE</name>
<sequence>MLKIWSLVPTFFLKPIFDNTTSTKWREGDKEIPTYPLKFSDGWQPPEVTPLHSESVSRQESPQPAGRQVLANWAPQYQPQKASLGESKPRQMRVMYDFISRNHRELTIRKGDIVEVLDVSKQWWKVRDSSGDEGFVPNNVLETCDETSNQYQEIEGVPVLTRRSKPAEVKAWLEDKGFSKITVRCLGVLSGSMLLGMTREELKTLCPEEGGRIFFQLQAVKYSMAAAE</sequence>
<evidence type="ECO:0000259" key="4">
    <source>
        <dbReference type="PROSITE" id="PS50002"/>
    </source>
</evidence>
<dbReference type="InterPro" id="IPR039801">
    <property type="entry name" value="EPS8-like"/>
</dbReference>
<protein>
    <submittedName>
        <fullName evidence="5">Epidermal growth factor receptor kinase substrate 8 3 isoform X1</fullName>
    </submittedName>
</protein>
<evidence type="ECO:0000256" key="3">
    <source>
        <dbReference type="SAM" id="MobiDB-lite"/>
    </source>
</evidence>
<keyword evidence="5" id="KW-0418">Kinase</keyword>
<dbReference type="EMBL" id="JAGKHQ010000016">
    <property type="protein sequence ID" value="KAG7493070.1"/>
    <property type="molecule type" value="Genomic_DNA"/>
</dbReference>
<dbReference type="PANTHER" id="PTHR12287:SF22">
    <property type="entry name" value="EPIDERMAL GROWTH FACTOR RECEPTOR KINASE SUBSTRATE 8-LIKE PROTEIN 3"/>
    <property type="match status" value="1"/>
</dbReference>
<proteinExistence type="predicted"/>
<dbReference type="GO" id="GO:0032587">
    <property type="term" value="C:ruffle membrane"/>
    <property type="evidence" value="ECO:0007669"/>
    <property type="project" value="TreeGrafter"/>
</dbReference>
<evidence type="ECO:0000256" key="2">
    <source>
        <dbReference type="PROSITE-ProRule" id="PRU00192"/>
    </source>
</evidence>
<dbReference type="PROSITE" id="PS50002">
    <property type="entry name" value="SH3"/>
    <property type="match status" value="1"/>
</dbReference>
<dbReference type="GO" id="GO:0007266">
    <property type="term" value="P:Rho protein signal transduction"/>
    <property type="evidence" value="ECO:0007669"/>
    <property type="project" value="TreeGrafter"/>
</dbReference>
<dbReference type="PANTHER" id="PTHR12287">
    <property type="entry name" value="EPIDERMAL GROWTH FACTOR RECEPTOR KINASE SUBSTRATE EPS8-RELATED PROTEIN"/>
    <property type="match status" value="1"/>
</dbReference>
<feature type="domain" description="SH3" evidence="4">
    <location>
        <begin position="87"/>
        <end position="146"/>
    </location>
</feature>
<keyword evidence="5" id="KW-0675">Receptor</keyword>
<organism evidence="5 6">
    <name type="scientific">Solea senegalensis</name>
    <name type="common">Senegalese sole</name>
    <dbReference type="NCBI Taxonomy" id="28829"/>
    <lineage>
        <taxon>Eukaryota</taxon>
        <taxon>Metazoa</taxon>
        <taxon>Chordata</taxon>
        <taxon>Craniata</taxon>
        <taxon>Vertebrata</taxon>
        <taxon>Euteleostomi</taxon>
        <taxon>Actinopterygii</taxon>
        <taxon>Neopterygii</taxon>
        <taxon>Teleostei</taxon>
        <taxon>Neoteleostei</taxon>
        <taxon>Acanthomorphata</taxon>
        <taxon>Carangaria</taxon>
        <taxon>Pleuronectiformes</taxon>
        <taxon>Pleuronectoidei</taxon>
        <taxon>Soleidae</taxon>
        <taxon>Solea</taxon>
    </lineage>
</organism>
<comment type="caution">
    <text evidence="5">The sequence shown here is derived from an EMBL/GenBank/DDBJ whole genome shotgun (WGS) entry which is preliminary data.</text>
</comment>
<dbReference type="GO" id="GO:1900029">
    <property type="term" value="P:positive regulation of ruffle assembly"/>
    <property type="evidence" value="ECO:0007669"/>
    <property type="project" value="TreeGrafter"/>
</dbReference>
<keyword evidence="1 2" id="KW-0728">SH3 domain</keyword>
<evidence type="ECO:0000313" key="6">
    <source>
        <dbReference type="Proteomes" id="UP000693946"/>
    </source>
</evidence>
<dbReference type="GO" id="GO:0035023">
    <property type="term" value="P:regulation of Rho protein signal transduction"/>
    <property type="evidence" value="ECO:0007669"/>
    <property type="project" value="TreeGrafter"/>
</dbReference>
<evidence type="ECO:0000313" key="5">
    <source>
        <dbReference type="EMBL" id="KAG7493070.1"/>
    </source>
</evidence>
<dbReference type="Pfam" id="PF00018">
    <property type="entry name" value="SH3_1"/>
    <property type="match status" value="1"/>
</dbReference>
<accession>A0AAV6QJJ4</accession>
<dbReference type="CDD" id="cd09540">
    <property type="entry name" value="SAM_EPS8-like"/>
    <property type="match status" value="1"/>
</dbReference>
<dbReference type="Pfam" id="PF18016">
    <property type="entry name" value="SAM_3"/>
    <property type="match status" value="1"/>
</dbReference>
<dbReference type="GO" id="GO:0031982">
    <property type="term" value="C:vesicle"/>
    <property type="evidence" value="ECO:0007669"/>
    <property type="project" value="TreeGrafter"/>
</dbReference>
<dbReference type="SMART" id="SM00326">
    <property type="entry name" value="SH3"/>
    <property type="match status" value="1"/>
</dbReference>
<dbReference type="CDD" id="cd11764">
    <property type="entry name" value="SH3_Eps8"/>
    <property type="match status" value="1"/>
</dbReference>
<dbReference type="InterPro" id="IPR035462">
    <property type="entry name" value="Eps8_SH3"/>
</dbReference>